<dbReference type="GO" id="GO:0003677">
    <property type="term" value="F:DNA binding"/>
    <property type="evidence" value="ECO:0007669"/>
    <property type="project" value="UniProtKB-UniRule"/>
</dbReference>
<dbReference type="InterPro" id="IPR050624">
    <property type="entry name" value="HTH-type_Tx_Regulator"/>
</dbReference>
<evidence type="ECO:0000256" key="1">
    <source>
        <dbReference type="ARBA" id="ARBA00023125"/>
    </source>
</evidence>
<dbReference type="PANTHER" id="PTHR43479:SF11">
    <property type="entry name" value="ACREF_ENVCD OPERON REPRESSOR-RELATED"/>
    <property type="match status" value="1"/>
</dbReference>
<evidence type="ECO:0000313" key="5">
    <source>
        <dbReference type="Proteomes" id="UP000051647"/>
    </source>
</evidence>
<evidence type="ECO:0000313" key="4">
    <source>
        <dbReference type="EMBL" id="KRL67668.1"/>
    </source>
</evidence>
<dbReference type="AlphaFoldDB" id="A0A0R1SJC6"/>
<keyword evidence="5" id="KW-1185">Reference proteome</keyword>
<comment type="caution">
    <text evidence="4">The sequence shown here is derived from an EMBL/GenBank/DDBJ whole genome shotgun (WGS) entry which is preliminary data.</text>
</comment>
<name>A0A0R1SJC6_9LACO</name>
<dbReference type="Pfam" id="PF14278">
    <property type="entry name" value="TetR_C_8"/>
    <property type="match status" value="1"/>
</dbReference>
<proteinExistence type="predicted"/>
<evidence type="ECO:0000256" key="2">
    <source>
        <dbReference type="PROSITE-ProRule" id="PRU00335"/>
    </source>
</evidence>
<dbReference type="Gene3D" id="1.10.357.10">
    <property type="entry name" value="Tetracycline Repressor, domain 2"/>
    <property type="match status" value="1"/>
</dbReference>
<gene>
    <name evidence="4" type="ORF">FC27_GL001693</name>
</gene>
<keyword evidence="1 2" id="KW-0238">DNA-binding</keyword>
<feature type="DNA-binding region" description="H-T-H motif" evidence="2">
    <location>
        <begin position="32"/>
        <end position="51"/>
    </location>
</feature>
<dbReference type="SUPFAM" id="SSF46689">
    <property type="entry name" value="Homeodomain-like"/>
    <property type="match status" value="1"/>
</dbReference>
<dbReference type="InterPro" id="IPR039532">
    <property type="entry name" value="TetR_C_Firmicutes"/>
</dbReference>
<dbReference type="RefSeq" id="WP_010624219.1">
    <property type="nucleotide sequence ID" value="NZ_AZFA01000004.1"/>
</dbReference>
<protein>
    <submittedName>
        <fullName evidence="4">TetR family transcriptional regulator</fullName>
    </submittedName>
</protein>
<dbReference type="STRING" id="1423815.FC27_GL001693"/>
<feature type="domain" description="HTH tetR-type" evidence="3">
    <location>
        <begin position="9"/>
        <end position="69"/>
    </location>
</feature>
<dbReference type="PROSITE" id="PS50977">
    <property type="entry name" value="HTH_TETR_2"/>
    <property type="match status" value="1"/>
</dbReference>
<dbReference type="EMBL" id="AZFA01000004">
    <property type="protein sequence ID" value="KRL67668.1"/>
    <property type="molecule type" value="Genomic_DNA"/>
</dbReference>
<dbReference type="OrthoDB" id="9810250at2"/>
<dbReference type="InterPro" id="IPR009057">
    <property type="entry name" value="Homeodomain-like_sf"/>
</dbReference>
<evidence type="ECO:0000259" key="3">
    <source>
        <dbReference type="PROSITE" id="PS50977"/>
    </source>
</evidence>
<dbReference type="eggNOG" id="COG1309">
    <property type="taxonomic scope" value="Bacteria"/>
</dbReference>
<dbReference type="InterPro" id="IPR001647">
    <property type="entry name" value="HTH_TetR"/>
</dbReference>
<dbReference type="PANTHER" id="PTHR43479">
    <property type="entry name" value="ACREF/ENVCD OPERON REPRESSOR-RELATED"/>
    <property type="match status" value="1"/>
</dbReference>
<accession>A0A0R1SJC6</accession>
<dbReference type="Proteomes" id="UP000051647">
    <property type="component" value="Unassembled WGS sequence"/>
</dbReference>
<organism evidence="4 5">
    <name type="scientific">Companilactobacillus versmoldensis DSM 14857 = KCTC 3814</name>
    <dbReference type="NCBI Taxonomy" id="1423815"/>
    <lineage>
        <taxon>Bacteria</taxon>
        <taxon>Bacillati</taxon>
        <taxon>Bacillota</taxon>
        <taxon>Bacilli</taxon>
        <taxon>Lactobacillales</taxon>
        <taxon>Lactobacillaceae</taxon>
        <taxon>Companilactobacillus</taxon>
    </lineage>
</organism>
<reference evidence="4 5" key="1">
    <citation type="journal article" date="2015" name="Genome Announc.">
        <title>Expanding the biotechnology potential of lactobacilli through comparative genomics of 213 strains and associated genera.</title>
        <authorList>
            <person name="Sun Z."/>
            <person name="Harris H.M."/>
            <person name="McCann A."/>
            <person name="Guo C."/>
            <person name="Argimon S."/>
            <person name="Zhang W."/>
            <person name="Yang X."/>
            <person name="Jeffery I.B."/>
            <person name="Cooney J.C."/>
            <person name="Kagawa T.F."/>
            <person name="Liu W."/>
            <person name="Song Y."/>
            <person name="Salvetti E."/>
            <person name="Wrobel A."/>
            <person name="Rasinkangas P."/>
            <person name="Parkhill J."/>
            <person name="Rea M.C."/>
            <person name="O'Sullivan O."/>
            <person name="Ritari J."/>
            <person name="Douillard F.P."/>
            <person name="Paul Ross R."/>
            <person name="Yang R."/>
            <person name="Briner A.E."/>
            <person name="Felis G.E."/>
            <person name="de Vos W.M."/>
            <person name="Barrangou R."/>
            <person name="Klaenhammer T.R."/>
            <person name="Caufield P.W."/>
            <person name="Cui Y."/>
            <person name="Zhang H."/>
            <person name="O'Toole P.W."/>
        </authorList>
    </citation>
    <scope>NUCLEOTIDE SEQUENCE [LARGE SCALE GENOMIC DNA]</scope>
    <source>
        <strain evidence="4 5">DSM 14857</strain>
    </source>
</reference>
<sequence length="213" mass="24224">MTSQKERQKKTEENIIHALLEAGKNKTLAQISVSDITRISHINRGTFYLHYLDKNDLVNQVTKNFNDKVELILQTEMGDSMDYRYFSKDEPYPVIMNLVDLVAENKELVRFMLGTNGDPEFYPTISKELKTAILNDLKRVKGNNDFSAGIPNEYAIRLITSMIMTIIKTWVDGEGDLTNEMVAKVIMKGLYLSPYEMLGISGNMGNKKGNEKS</sequence>
<dbReference type="PATRIC" id="fig|1423815.3.peg.1731"/>